<accession>A0ABY7JN24</accession>
<evidence type="ECO:0000313" key="1">
    <source>
        <dbReference type="EMBL" id="WAW14773.1"/>
    </source>
</evidence>
<evidence type="ECO:0000313" key="2">
    <source>
        <dbReference type="Proteomes" id="UP001164187"/>
    </source>
</evidence>
<name>A0ABY7JN24_9FIRM</name>
<keyword evidence="2" id="KW-1185">Reference proteome</keyword>
<sequence>MKNKKGCLIGLIIFFSIGLLINLVDNKSVLSSINNTKVEHRSEVNTQTKNSQKKRSGVTLQSKKDIKDLDISFKNSMRNDVTGNYRLSKFSEMLDFNEFIISYGNKYFNSKNEVHFIINFANKTTAVLRDMGDHYYVTYHGYVDNEEHDAKKIPSGMVLSKYNIYKNNGDIEDLNK</sequence>
<gene>
    <name evidence="1" type="ORF">O0R46_09335</name>
</gene>
<proteinExistence type="predicted"/>
<reference evidence="1" key="1">
    <citation type="submission" date="2022-12" db="EMBL/GenBank/DDBJ databases">
        <title>Peptostreptococcus.</title>
        <authorList>
            <person name="Lee S.H."/>
        </authorList>
    </citation>
    <scope>NUCLEOTIDE SEQUENCE</scope>
    <source>
        <strain evidence="1">CBA3647</strain>
    </source>
</reference>
<dbReference type="Proteomes" id="UP001164187">
    <property type="component" value="Chromosome"/>
</dbReference>
<dbReference type="EMBL" id="CP114052">
    <property type="protein sequence ID" value="WAW14773.1"/>
    <property type="molecule type" value="Genomic_DNA"/>
</dbReference>
<dbReference type="RefSeq" id="WP_269311470.1">
    <property type="nucleotide sequence ID" value="NZ_CP114052.1"/>
</dbReference>
<organism evidence="1 2">
    <name type="scientific">Peptostreptococcus equinus</name>
    <dbReference type="NCBI Taxonomy" id="3003601"/>
    <lineage>
        <taxon>Bacteria</taxon>
        <taxon>Bacillati</taxon>
        <taxon>Bacillota</taxon>
        <taxon>Clostridia</taxon>
        <taxon>Peptostreptococcales</taxon>
        <taxon>Peptostreptococcaceae</taxon>
        <taxon>Peptostreptococcus</taxon>
    </lineage>
</organism>
<protein>
    <submittedName>
        <fullName evidence="1">Uncharacterized protein</fullName>
    </submittedName>
</protein>